<dbReference type="Pfam" id="PF01073">
    <property type="entry name" value="3Beta_HSD"/>
    <property type="match status" value="1"/>
</dbReference>
<comment type="caution">
    <text evidence="5">The sequence shown here is derived from an EMBL/GenBank/DDBJ whole genome shotgun (WGS) entry which is preliminary data.</text>
</comment>
<sequence>MPERVAVIGAQSLLGTHLIRALEEDTNWEMSLWTPQSKLDAENNNDRCKFFCGDSELSAAVKSCGIAVCLHELQDLSAAPNVDDLKRTNVDFVERLTKCCQEAHVQRFILISSYFVQCSRRWPNIYSRELDAGKFANDAPFPEYVRSKVLAEEIVSKPTSMQTLVARTGPLYGEGDTKSIVCDMIKTLDSNNTVTFYSDKDGVIQMTYAGNAAYGILKALKKMLEETKTVPNETLLILDNTPIRNCRYLLKDMICDERMESTTEVTFLFWYCIHCIMAFLLSFVPSLGATYPSPDWFLMYFYHWTFFSDFKSSIFLQYKPKFSYEEAKRRSSEYYKNLSSEKITCYSWEGFVESC</sequence>
<dbReference type="EMBL" id="JAUCMV010000004">
    <property type="protein sequence ID" value="KAK0403517.1"/>
    <property type="molecule type" value="Genomic_DNA"/>
</dbReference>
<evidence type="ECO:0000313" key="6">
    <source>
        <dbReference type="Proteomes" id="UP001175271"/>
    </source>
</evidence>
<dbReference type="GO" id="GO:0016616">
    <property type="term" value="F:oxidoreductase activity, acting on the CH-OH group of donors, NAD or NADP as acceptor"/>
    <property type="evidence" value="ECO:0007669"/>
    <property type="project" value="InterPro"/>
</dbReference>
<evidence type="ECO:0000256" key="1">
    <source>
        <dbReference type="ARBA" id="ARBA00009219"/>
    </source>
</evidence>
<dbReference type="GO" id="GO:0006694">
    <property type="term" value="P:steroid biosynthetic process"/>
    <property type="evidence" value="ECO:0007669"/>
    <property type="project" value="InterPro"/>
</dbReference>
<dbReference type="SUPFAM" id="SSF51735">
    <property type="entry name" value="NAD(P)-binding Rossmann-fold domains"/>
    <property type="match status" value="1"/>
</dbReference>
<evidence type="ECO:0000259" key="4">
    <source>
        <dbReference type="Pfam" id="PF01073"/>
    </source>
</evidence>
<keyword evidence="3" id="KW-0472">Membrane</keyword>
<proteinExistence type="inferred from homology"/>
<accession>A0AA39LN67</accession>
<feature type="domain" description="3-beta hydroxysteroid dehydrogenase/isomerase" evidence="4">
    <location>
        <begin position="6"/>
        <end position="251"/>
    </location>
</feature>
<organism evidence="5 6">
    <name type="scientific">Steinernema hermaphroditum</name>
    <dbReference type="NCBI Taxonomy" id="289476"/>
    <lineage>
        <taxon>Eukaryota</taxon>
        <taxon>Metazoa</taxon>
        <taxon>Ecdysozoa</taxon>
        <taxon>Nematoda</taxon>
        <taxon>Chromadorea</taxon>
        <taxon>Rhabditida</taxon>
        <taxon>Tylenchina</taxon>
        <taxon>Panagrolaimomorpha</taxon>
        <taxon>Strongyloidoidea</taxon>
        <taxon>Steinernematidae</taxon>
        <taxon>Steinernema</taxon>
    </lineage>
</organism>
<keyword evidence="3" id="KW-0812">Transmembrane</keyword>
<protein>
    <recommendedName>
        <fullName evidence="4">3-beta hydroxysteroid dehydrogenase/isomerase domain-containing protein</fullName>
    </recommendedName>
</protein>
<evidence type="ECO:0000256" key="3">
    <source>
        <dbReference type="RuleBase" id="RU004475"/>
    </source>
</evidence>
<gene>
    <name evidence="5" type="ORF">QR680_016968</name>
</gene>
<name>A0AA39LN67_9BILA</name>
<evidence type="ECO:0000256" key="2">
    <source>
        <dbReference type="ARBA" id="ARBA00023002"/>
    </source>
</evidence>
<dbReference type="InterPro" id="IPR050177">
    <property type="entry name" value="Lipid_A_modif_metabolic_enz"/>
</dbReference>
<comment type="similarity">
    <text evidence="1 3">Belongs to the 3-beta-HSD family.</text>
</comment>
<dbReference type="Proteomes" id="UP001175271">
    <property type="component" value="Unassembled WGS sequence"/>
</dbReference>
<dbReference type="PANTHER" id="PTHR43245:SF51">
    <property type="entry name" value="SHORT CHAIN DEHYDROGENASE_REDUCTASE FAMILY 42E, MEMBER 2"/>
    <property type="match status" value="1"/>
</dbReference>
<keyword evidence="2 3" id="KW-0560">Oxidoreductase</keyword>
<feature type="transmembrane region" description="Helical" evidence="3">
    <location>
        <begin position="268"/>
        <end position="291"/>
    </location>
</feature>
<keyword evidence="6" id="KW-1185">Reference proteome</keyword>
<evidence type="ECO:0000313" key="5">
    <source>
        <dbReference type="EMBL" id="KAK0403517.1"/>
    </source>
</evidence>
<keyword evidence="3" id="KW-1133">Transmembrane helix</keyword>
<dbReference type="InterPro" id="IPR002225">
    <property type="entry name" value="3Beta_OHSteriod_DH/Estase"/>
</dbReference>
<dbReference type="AlphaFoldDB" id="A0AA39LN67"/>
<reference evidence="5" key="1">
    <citation type="submission" date="2023-06" db="EMBL/GenBank/DDBJ databases">
        <title>Genomic analysis of the entomopathogenic nematode Steinernema hermaphroditum.</title>
        <authorList>
            <person name="Schwarz E.M."/>
            <person name="Heppert J.K."/>
            <person name="Baniya A."/>
            <person name="Schwartz H.T."/>
            <person name="Tan C.-H."/>
            <person name="Antoshechkin I."/>
            <person name="Sternberg P.W."/>
            <person name="Goodrich-Blair H."/>
            <person name="Dillman A.R."/>
        </authorList>
    </citation>
    <scope>NUCLEOTIDE SEQUENCE</scope>
    <source>
        <strain evidence="5">PS9179</strain>
        <tissue evidence="5">Whole animal</tissue>
    </source>
</reference>
<dbReference type="Gene3D" id="3.40.50.720">
    <property type="entry name" value="NAD(P)-binding Rossmann-like Domain"/>
    <property type="match status" value="1"/>
</dbReference>
<dbReference type="InterPro" id="IPR036291">
    <property type="entry name" value="NAD(P)-bd_dom_sf"/>
</dbReference>
<dbReference type="PANTHER" id="PTHR43245">
    <property type="entry name" value="BIFUNCTIONAL POLYMYXIN RESISTANCE PROTEIN ARNA"/>
    <property type="match status" value="1"/>
</dbReference>